<proteinExistence type="predicted"/>
<dbReference type="InParanoid" id="K1PLH6"/>
<dbReference type="EMBL" id="JH823208">
    <property type="protein sequence ID" value="EKC17320.1"/>
    <property type="molecule type" value="Genomic_DNA"/>
</dbReference>
<evidence type="ECO:0000313" key="1">
    <source>
        <dbReference type="EMBL" id="EKC17320.1"/>
    </source>
</evidence>
<dbReference type="AlphaFoldDB" id="K1PLH6"/>
<reference evidence="1" key="1">
    <citation type="journal article" date="2012" name="Nature">
        <title>The oyster genome reveals stress adaptation and complexity of shell formation.</title>
        <authorList>
            <person name="Zhang G."/>
            <person name="Fang X."/>
            <person name="Guo X."/>
            <person name="Li L."/>
            <person name="Luo R."/>
            <person name="Xu F."/>
            <person name="Yang P."/>
            <person name="Zhang L."/>
            <person name="Wang X."/>
            <person name="Qi H."/>
            <person name="Xiong Z."/>
            <person name="Que H."/>
            <person name="Xie Y."/>
            <person name="Holland P.W."/>
            <person name="Paps J."/>
            <person name="Zhu Y."/>
            <person name="Wu F."/>
            <person name="Chen Y."/>
            <person name="Wang J."/>
            <person name="Peng C."/>
            <person name="Meng J."/>
            <person name="Yang L."/>
            <person name="Liu J."/>
            <person name="Wen B."/>
            <person name="Zhang N."/>
            <person name="Huang Z."/>
            <person name="Zhu Q."/>
            <person name="Feng Y."/>
            <person name="Mount A."/>
            <person name="Hedgecock D."/>
            <person name="Xu Z."/>
            <person name="Liu Y."/>
            <person name="Domazet-Loso T."/>
            <person name="Du Y."/>
            <person name="Sun X."/>
            <person name="Zhang S."/>
            <person name="Liu B."/>
            <person name="Cheng P."/>
            <person name="Jiang X."/>
            <person name="Li J."/>
            <person name="Fan D."/>
            <person name="Wang W."/>
            <person name="Fu W."/>
            <person name="Wang T."/>
            <person name="Wang B."/>
            <person name="Zhang J."/>
            <person name="Peng Z."/>
            <person name="Li Y."/>
            <person name="Li N."/>
            <person name="Wang J."/>
            <person name="Chen M."/>
            <person name="He Y."/>
            <person name="Tan F."/>
            <person name="Song X."/>
            <person name="Zheng Q."/>
            <person name="Huang R."/>
            <person name="Yang H."/>
            <person name="Du X."/>
            <person name="Chen L."/>
            <person name="Yang M."/>
            <person name="Gaffney P.M."/>
            <person name="Wang S."/>
            <person name="Luo L."/>
            <person name="She Z."/>
            <person name="Ming Y."/>
            <person name="Huang W."/>
            <person name="Zhang S."/>
            <person name="Huang B."/>
            <person name="Zhang Y."/>
            <person name="Qu T."/>
            <person name="Ni P."/>
            <person name="Miao G."/>
            <person name="Wang J."/>
            <person name="Wang Q."/>
            <person name="Steinberg C.E."/>
            <person name="Wang H."/>
            <person name="Li N."/>
            <person name="Qian L."/>
            <person name="Zhang G."/>
            <person name="Li Y."/>
            <person name="Yang H."/>
            <person name="Liu X."/>
            <person name="Wang J."/>
            <person name="Yin Y."/>
            <person name="Wang J."/>
        </authorList>
    </citation>
    <scope>NUCLEOTIDE SEQUENCE [LARGE SCALE GENOMIC DNA]</scope>
    <source>
        <strain evidence="1">05x7-T-G4-1.051#20</strain>
    </source>
</reference>
<protein>
    <submittedName>
        <fullName evidence="1">Uncharacterized protein</fullName>
    </submittedName>
</protein>
<dbReference type="HOGENOM" id="CLU_1972592_0_0_1"/>
<sequence length="127" mass="14461">MSKYTEYLAHIYMLHLYSLNPGLLWIGYLNWSYAEVHKNSGWSSLMLMPSGSTFDGSREMLIGLGLGFLFSAGIVVMLVVVIKCLCSENSYTTSFLRDRVTTLENVGQRKKVQRPNHRGAMRVDMLF</sequence>
<accession>K1PLH6</accession>
<name>K1PLH6_MAGGI</name>
<organism evidence="1">
    <name type="scientific">Magallana gigas</name>
    <name type="common">Pacific oyster</name>
    <name type="synonym">Crassostrea gigas</name>
    <dbReference type="NCBI Taxonomy" id="29159"/>
    <lineage>
        <taxon>Eukaryota</taxon>
        <taxon>Metazoa</taxon>
        <taxon>Spiralia</taxon>
        <taxon>Lophotrochozoa</taxon>
        <taxon>Mollusca</taxon>
        <taxon>Bivalvia</taxon>
        <taxon>Autobranchia</taxon>
        <taxon>Pteriomorphia</taxon>
        <taxon>Ostreida</taxon>
        <taxon>Ostreoidea</taxon>
        <taxon>Ostreidae</taxon>
        <taxon>Magallana</taxon>
    </lineage>
</organism>
<gene>
    <name evidence="1" type="ORF">CGI_10001139</name>
</gene>